<reference evidence="2 3" key="1">
    <citation type="submission" date="2019-04" db="EMBL/GenBank/DDBJ databases">
        <title>Genome sequence of Pelagicola litoralis CL-ES2.</title>
        <authorList>
            <person name="Cao J."/>
        </authorList>
    </citation>
    <scope>NUCLEOTIDE SEQUENCE [LARGE SCALE GENOMIC DNA]</scope>
    <source>
        <strain evidence="2 3">CL-ES2</strain>
    </source>
</reference>
<dbReference type="RefSeq" id="WP_138017299.1">
    <property type="nucleotide sequence ID" value="NZ_SULI01000028.1"/>
</dbReference>
<proteinExistence type="predicted"/>
<comment type="caution">
    <text evidence="2">The sequence shown here is derived from an EMBL/GenBank/DDBJ whole genome shotgun (WGS) entry which is preliminary data.</text>
</comment>
<dbReference type="InterPro" id="IPR018666">
    <property type="entry name" value="DUF2125"/>
</dbReference>
<name>A0A4U7MVI0_9RHOB</name>
<organism evidence="2 3">
    <name type="scientific">Shimia litoralis</name>
    <dbReference type="NCBI Taxonomy" id="420403"/>
    <lineage>
        <taxon>Bacteria</taxon>
        <taxon>Pseudomonadati</taxon>
        <taxon>Pseudomonadota</taxon>
        <taxon>Alphaproteobacteria</taxon>
        <taxon>Rhodobacterales</taxon>
        <taxon>Roseobacteraceae</taxon>
    </lineage>
</organism>
<dbReference type="OrthoDB" id="7791409at2"/>
<protein>
    <submittedName>
        <fullName evidence="2">DUF2125 domain-containing protein</fullName>
    </submittedName>
</protein>
<evidence type="ECO:0000313" key="2">
    <source>
        <dbReference type="EMBL" id="TKZ17122.1"/>
    </source>
</evidence>
<keyword evidence="3" id="KW-1185">Reference proteome</keyword>
<dbReference type="Pfam" id="PF09898">
    <property type="entry name" value="DUF2125"/>
    <property type="match status" value="1"/>
</dbReference>
<dbReference type="AlphaFoldDB" id="A0A4U7MVI0"/>
<dbReference type="EMBL" id="SULI01000028">
    <property type="protein sequence ID" value="TKZ17122.1"/>
    <property type="molecule type" value="Genomic_DNA"/>
</dbReference>
<feature type="chain" id="PRO_5020360461" evidence="1">
    <location>
        <begin position="24"/>
        <end position="496"/>
    </location>
</feature>
<accession>A0A4U7MVI0</accession>
<evidence type="ECO:0000256" key="1">
    <source>
        <dbReference type="SAM" id="SignalP"/>
    </source>
</evidence>
<gene>
    <name evidence="2" type="ORF">FAP39_15495</name>
</gene>
<dbReference type="Proteomes" id="UP000306575">
    <property type="component" value="Unassembled WGS sequence"/>
</dbReference>
<evidence type="ECO:0000313" key="3">
    <source>
        <dbReference type="Proteomes" id="UP000306575"/>
    </source>
</evidence>
<keyword evidence="1" id="KW-0732">Signal</keyword>
<feature type="signal peptide" evidence="1">
    <location>
        <begin position="1"/>
        <end position="23"/>
    </location>
</feature>
<sequence>MKTWKAFAGATTLAALFTTSALADVTNREVWDSWRTYMGSTGLDISASENTSGNTLTVSDLILSMAIPEGDGSVTMDMGQVQFRDQGDGTVLVIFEQKMPITVLPKDGNEAVIEIDYTGMTLVVSGDPSEMTYTYSAAEIGAELVQLMTDGAPSDDVKMALKLTNMQGRSTMAMDDLTKVAQKLSAEGLNFTLFAKDPDGGDVDMTGSLQGVEMVASSAIPLIENSDDPVALFNSGFAVDADIRHSGSQMTMNVTGDDGPFNADISSGSGTVQMTMSGDQMSYDGTNQAITLNATGAEIPLPLNFTMEELSYGFAMPMLKQDGQQDFRLSMTLGALSIPEMLWGMADPGGMLSHEPATVSFDLAGKVTLFADLVDEQAMEEMEAPGELNSLTLNSLLVELIGAKLSGMGGFTFDNTDMATFDGMPRPEGAIDLNLKGANKVIDTLVEMGLLPEEQAMTGRMMMSMFAVPGDGPDDLNSRLEINADGHVLANGQRIQ</sequence>